<evidence type="ECO:0000313" key="4">
    <source>
        <dbReference type="Proteomes" id="UP000033187"/>
    </source>
</evidence>
<protein>
    <recommendedName>
        <fullName evidence="2">PPM-type phosphatase domain-containing protein</fullName>
    </recommendedName>
</protein>
<evidence type="ECO:0000256" key="1">
    <source>
        <dbReference type="SAM" id="MobiDB-lite"/>
    </source>
</evidence>
<feature type="region of interest" description="Disordered" evidence="1">
    <location>
        <begin position="1"/>
        <end position="21"/>
    </location>
</feature>
<dbReference type="EMBL" id="LN829119">
    <property type="protein sequence ID" value="CPR16258.1"/>
    <property type="molecule type" value="Genomic_DNA"/>
</dbReference>
<accession>A0A0D6JB79</accession>
<gene>
    <name evidence="3" type="ORF">YBN1229_v1_0728</name>
</gene>
<dbReference type="KEGG" id="fiy:BN1229_v1_0728"/>
<evidence type="ECO:0000259" key="2">
    <source>
        <dbReference type="Pfam" id="PF13672"/>
    </source>
</evidence>
<feature type="domain" description="PPM-type phosphatase" evidence="2">
    <location>
        <begin position="51"/>
        <end position="224"/>
    </location>
</feature>
<proteinExistence type="predicted"/>
<keyword evidence="4" id="KW-1185">Reference proteome</keyword>
<evidence type="ECO:0000313" key="3">
    <source>
        <dbReference type="EMBL" id="CPR16258.1"/>
    </source>
</evidence>
<dbReference type="Pfam" id="PF13672">
    <property type="entry name" value="PP2C_2"/>
    <property type="match status" value="1"/>
</dbReference>
<name>A0A0D6JB79_9HYPH</name>
<sequence>MLTAKSPPTPARPASTATTSSHTDVLAGLSARYAISLSENDFWTFLTVTAVGTNHTSAGTSSEDGIHLTVHNGAVIAVLSDGVSDQKASRSGEGARLAVQHTARAIARGLDVGLDPEQAIVEAFSFTHNTLIQRTTEENAFWGTYACTLAAAVIQGQAITVGHIGDSNAYSYDGKRLTRVATALSNDQPNLIVLPNWRTQFAAQTINKPYIKAFVLATDGTDSFFLGKSEDDGRLTNPEVTHALHTIATTAADHFKVLHVVNALMKHNGYDHHDDRTMFWAFRKEASP</sequence>
<dbReference type="AlphaFoldDB" id="A0A0D6JB79"/>
<dbReference type="Gene3D" id="3.60.40.10">
    <property type="entry name" value="PPM-type phosphatase domain"/>
    <property type="match status" value="1"/>
</dbReference>
<organism evidence="3 4">
    <name type="scientific">Candidatus Filomicrobium marinum</name>
    <dbReference type="NCBI Taxonomy" id="1608628"/>
    <lineage>
        <taxon>Bacteria</taxon>
        <taxon>Pseudomonadati</taxon>
        <taxon>Pseudomonadota</taxon>
        <taxon>Alphaproteobacteria</taxon>
        <taxon>Hyphomicrobiales</taxon>
        <taxon>Hyphomicrobiaceae</taxon>
        <taxon>Filomicrobium</taxon>
    </lineage>
</organism>
<reference evidence="4" key="1">
    <citation type="submission" date="2015-02" db="EMBL/GenBank/DDBJ databases">
        <authorList>
            <person name="Chooi Y.-H."/>
        </authorList>
    </citation>
    <scope>NUCLEOTIDE SEQUENCE [LARGE SCALE GENOMIC DNA]</scope>
    <source>
        <strain evidence="4">strain Y</strain>
    </source>
</reference>
<dbReference type="SUPFAM" id="SSF81606">
    <property type="entry name" value="PP2C-like"/>
    <property type="match status" value="1"/>
</dbReference>
<dbReference type="Proteomes" id="UP000033187">
    <property type="component" value="Chromosome 1"/>
</dbReference>
<dbReference type="InterPro" id="IPR001932">
    <property type="entry name" value="PPM-type_phosphatase-like_dom"/>
</dbReference>
<dbReference type="InterPro" id="IPR036457">
    <property type="entry name" value="PPM-type-like_dom_sf"/>
</dbReference>
<dbReference type="KEGG" id="fil:BN1229_v1_0724"/>